<evidence type="ECO:0000256" key="3">
    <source>
        <dbReference type="ARBA" id="ARBA00023014"/>
    </source>
</evidence>
<dbReference type="PANTHER" id="PTHR43193">
    <property type="match status" value="1"/>
</dbReference>
<dbReference type="PROSITE" id="PS00198">
    <property type="entry name" value="4FE4S_FER_1"/>
    <property type="match status" value="2"/>
</dbReference>
<dbReference type="GeneID" id="66465901"/>
<dbReference type="PANTHER" id="PTHR43193:SF2">
    <property type="entry name" value="POLYFERREDOXIN PROTEIN FWDF"/>
    <property type="match status" value="1"/>
</dbReference>
<comment type="caution">
    <text evidence="5">The sequence shown here is derived from an EMBL/GenBank/DDBJ whole genome shotgun (WGS) entry which is preliminary data.</text>
</comment>
<gene>
    <name evidence="5" type="ORF">N5B56_11480</name>
</gene>
<evidence type="ECO:0000259" key="4">
    <source>
        <dbReference type="PROSITE" id="PS51379"/>
    </source>
</evidence>
<name>A0ABT2M2E5_9FIRM</name>
<dbReference type="Gene3D" id="3.30.70.20">
    <property type="match status" value="1"/>
</dbReference>
<keyword evidence="2" id="KW-0408">Iron</keyword>
<dbReference type="RefSeq" id="WP_182436384.1">
    <property type="nucleotide sequence ID" value="NZ_JAODBU010000012.1"/>
</dbReference>
<proteinExistence type="predicted"/>
<dbReference type="InterPro" id="IPR052977">
    <property type="entry name" value="Polyferredoxin-like_ET"/>
</dbReference>
<sequence>MINKKVPILYKLKEECCGCSACYAICPVKAIRMEEDEEGFEYPLIDEHICLNCKKCIMVCPFKI</sequence>
<dbReference type="PROSITE" id="PS51379">
    <property type="entry name" value="4FE4S_FER_2"/>
    <property type="match status" value="2"/>
</dbReference>
<keyword evidence="1" id="KW-0479">Metal-binding</keyword>
<dbReference type="InterPro" id="IPR017900">
    <property type="entry name" value="4Fe4S_Fe_S_CS"/>
</dbReference>
<feature type="domain" description="4Fe-4S ferredoxin-type" evidence="4">
    <location>
        <begin position="41"/>
        <end position="64"/>
    </location>
</feature>
<keyword evidence="3" id="KW-0411">Iron-sulfur</keyword>
<accession>A0ABT2M2E5</accession>
<dbReference type="EMBL" id="JAODBU010000012">
    <property type="protein sequence ID" value="MCT7399694.1"/>
    <property type="molecule type" value="Genomic_DNA"/>
</dbReference>
<evidence type="ECO:0000256" key="1">
    <source>
        <dbReference type="ARBA" id="ARBA00022723"/>
    </source>
</evidence>
<evidence type="ECO:0000256" key="2">
    <source>
        <dbReference type="ARBA" id="ARBA00023004"/>
    </source>
</evidence>
<dbReference type="Pfam" id="PF12838">
    <property type="entry name" value="Fer4_7"/>
    <property type="match status" value="1"/>
</dbReference>
<protein>
    <submittedName>
        <fullName evidence="5">4Fe-4S dicluster domain-containing protein</fullName>
    </submittedName>
</protein>
<dbReference type="SUPFAM" id="SSF54862">
    <property type="entry name" value="4Fe-4S ferredoxins"/>
    <property type="match status" value="1"/>
</dbReference>
<keyword evidence="6" id="KW-1185">Reference proteome</keyword>
<dbReference type="Proteomes" id="UP001431199">
    <property type="component" value="Unassembled WGS sequence"/>
</dbReference>
<feature type="domain" description="4Fe-4S ferredoxin-type" evidence="4">
    <location>
        <begin position="7"/>
        <end position="36"/>
    </location>
</feature>
<organism evidence="5 6">
    <name type="scientific">Eubacterium album</name>
    <dbReference type="NCBI Taxonomy" id="2978477"/>
    <lineage>
        <taxon>Bacteria</taxon>
        <taxon>Bacillati</taxon>
        <taxon>Bacillota</taxon>
        <taxon>Clostridia</taxon>
        <taxon>Eubacteriales</taxon>
        <taxon>Eubacteriaceae</taxon>
        <taxon>Eubacterium</taxon>
    </lineage>
</organism>
<evidence type="ECO:0000313" key="5">
    <source>
        <dbReference type="EMBL" id="MCT7399694.1"/>
    </source>
</evidence>
<dbReference type="InterPro" id="IPR017896">
    <property type="entry name" value="4Fe4S_Fe-S-bd"/>
</dbReference>
<reference evidence="5" key="1">
    <citation type="submission" date="2022-09" db="EMBL/GenBank/DDBJ databases">
        <title>Eubacterium sp. LFL-14 isolated from human feces.</title>
        <authorList>
            <person name="Liu F."/>
        </authorList>
    </citation>
    <scope>NUCLEOTIDE SEQUENCE</scope>
    <source>
        <strain evidence="5">LFL-14</strain>
    </source>
</reference>
<evidence type="ECO:0000313" key="6">
    <source>
        <dbReference type="Proteomes" id="UP001431199"/>
    </source>
</evidence>